<dbReference type="Pfam" id="PF02230">
    <property type="entry name" value="Abhydrolase_2"/>
    <property type="match status" value="1"/>
</dbReference>
<comment type="caution">
    <text evidence="2">The sequence shown here is derived from an EMBL/GenBank/DDBJ whole genome shotgun (WGS) entry which is preliminary data.</text>
</comment>
<organism evidence="2 3">
    <name type="scientific">Hansschlegelia plantiphila</name>
    <dbReference type="NCBI Taxonomy" id="374655"/>
    <lineage>
        <taxon>Bacteria</taxon>
        <taxon>Pseudomonadati</taxon>
        <taxon>Pseudomonadota</taxon>
        <taxon>Alphaproteobacteria</taxon>
        <taxon>Hyphomicrobiales</taxon>
        <taxon>Methylopilaceae</taxon>
        <taxon>Hansschlegelia</taxon>
    </lineage>
</organism>
<evidence type="ECO:0000313" key="3">
    <source>
        <dbReference type="Proteomes" id="UP001143372"/>
    </source>
</evidence>
<reference evidence="2" key="2">
    <citation type="submission" date="2023-01" db="EMBL/GenBank/DDBJ databases">
        <authorList>
            <person name="Sun Q."/>
            <person name="Evtushenko L."/>
        </authorList>
    </citation>
    <scope>NUCLEOTIDE SEQUENCE</scope>
    <source>
        <strain evidence="2">VKM B-2347</strain>
    </source>
</reference>
<name>A0A9W6J1I8_9HYPH</name>
<dbReference type="AlphaFoldDB" id="A0A9W6J1I8"/>
<proteinExistence type="predicted"/>
<accession>A0A9W6J1I8</accession>
<evidence type="ECO:0000259" key="1">
    <source>
        <dbReference type="Pfam" id="PF02230"/>
    </source>
</evidence>
<keyword evidence="2" id="KW-0378">Hydrolase</keyword>
<dbReference type="SUPFAM" id="SSF53474">
    <property type="entry name" value="alpha/beta-Hydrolases"/>
    <property type="match status" value="1"/>
</dbReference>
<reference evidence="2" key="1">
    <citation type="journal article" date="2014" name="Int. J. Syst. Evol. Microbiol.">
        <title>Complete genome sequence of Corynebacterium casei LMG S-19264T (=DSM 44701T), isolated from a smear-ripened cheese.</title>
        <authorList>
            <consortium name="US DOE Joint Genome Institute (JGI-PGF)"/>
            <person name="Walter F."/>
            <person name="Albersmeier A."/>
            <person name="Kalinowski J."/>
            <person name="Ruckert C."/>
        </authorList>
    </citation>
    <scope>NUCLEOTIDE SEQUENCE</scope>
    <source>
        <strain evidence="2">VKM B-2347</strain>
    </source>
</reference>
<dbReference type="InterPro" id="IPR029058">
    <property type="entry name" value="AB_hydrolase_fold"/>
</dbReference>
<dbReference type="Proteomes" id="UP001143372">
    <property type="component" value="Unassembled WGS sequence"/>
</dbReference>
<evidence type="ECO:0000313" key="2">
    <source>
        <dbReference type="EMBL" id="GLK68076.1"/>
    </source>
</evidence>
<dbReference type="Gene3D" id="3.40.50.1820">
    <property type="entry name" value="alpha/beta hydrolase"/>
    <property type="match status" value="1"/>
</dbReference>
<protein>
    <submittedName>
        <fullName evidence="2">Hydrolase</fullName>
    </submittedName>
</protein>
<dbReference type="GO" id="GO:0016787">
    <property type="term" value="F:hydrolase activity"/>
    <property type="evidence" value="ECO:0007669"/>
    <property type="project" value="UniProtKB-KW"/>
</dbReference>
<keyword evidence="3" id="KW-1185">Reference proteome</keyword>
<feature type="domain" description="Phospholipase/carboxylesterase/thioesterase" evidence="1">
    <location>
        <begin position="24"/>
        <end position="204"/>
    </location>
</feature>
<sequence length="206" mass="21233">MAVVHALSHAHRFVPATGRDSPPLLLLHGTGGDENDLLPLGAALAPGAALLSPRGGVLENGMPRFFRRLAEGVFDEDDVRLQANRLADFVEDAREAYGIAAPVAVGFSNGANIAAATLLLRPRALSGTVLLRAMSPLKAPPPARLDGTRVLMLSGAFDPIVPAADVGGLAATLKADGAVVDHQTLPAAHGLTQADVQIAKAWLSAL</sequence>
<dbReference type="RefSeq" id="WP_271168305.1">
    <property type="nucleotide sequence ID" value="NZ_BSFI01000007.1"/>
</dbReference>
<dbReference type="EMBL" id="BSFI01000007">
    <property type="protein sequence ID" value="GLK68076.1"/>
    <property type="molecule type" value="Genomic_DNA"/>
</dbReference>
<dbReference type="InterPro" id="IPR003140">
    <property type="entry name" value="PLipase/COase/thioEstase"/>
</dbReference>
<gene>
    <name evidence="2" type="ORF">GCM10008179_17140</name>
</gene>